<proteinExistence type="predicted"/>
<dbReference type="GO" id="GO:0000445">
    <property type="term" value="C:THO complex part of transcription export complex"/>
    <property type="evidence" value="ECO:0007669"/>
    <property type="project" value="TreeGrafter"/>
</dbReference>
<dbReference type="AlphaFoldDB" id="A0A6G1JA88"/>
<evidence type="ECO:0000313" key="2">
    <source>
        <dbReference type="EMBL" id="KAF2687446.1"/>
    </source>
</evidence>
<dbReference type="InterPro" id="IPR021861">
    <property type="entry name" value="THO_THOC1"/>
</dbReference>
<gene>
    <name evidence="2" type="ORF">K458DRAFT_296115</name>
</gene>
<dbReference type="Proteomes" id="UP000799291">
    <property type="component" value="Unassembled WGS sequence"/>
</dbReference>
<dbReference type="EMBL" id="MU005575">
    <property type="protein sequence ID" value="KAF2687446.1"/>
    <property type="molecule type" value="Genomic_DNA"/>
</dbReference>
<feature type="region of interest" description="Disordered" evidence="1">
    <location>
        <begin position="517"/>
        <end position="609"/>
    </location>
</feature>
<accession>A0A6G1JA88</accession>
<feature type="compositionally biased region" description="Polar residues" evidence="1">
    <location>
        <begin position="599"/>
        <end position="609"/>
    </location>
</feature>
<evidence type="ECO:0000313" key="3">
    <source>
        <dbReference type="Proteomes" id="UP000799291"/>
    </source>
</evidence>
<feature type="compositionally biased region" description="Basic and acidic residues" evidence="1">
    <location>
        <begin position="527"/>
        <end position="540"/>
    </location>
</feature>
<reference evidence="2" key="1">
    <citation type="journal article" date="2020" name="Stud. Mycol.">
        <title>101 Dothideomycetes genomes: a test case for predicting lifestyles and emergence of pathogens.</title>
        <authorList>
            <person name="Haridas S."/>
            <person name="Albert R."/>
            <person name="Binder M."/>
            <person name="Bloem J."/>
            <person name="Labutti K."/>
            <person name="Salamov A."/>
            <person name="Andreopoulos B."/>
            <person name="Baker S."/>
            <person name="Barry K."/>
            <person name="Bills G."/>
            <person name="Bluhm B."/>
            <person name="Cannon C."/>
            <person name="Castanera R."/>
            <person name="Culley D."/>
            <person name="Daum C."/>
            <person name="Ezra D."/>
            <person name="Gonzalez J."/>
            <person name="Henrissat B."/>
            <person name="Kuo A."/>
            <person name="Liang C."/>
            <person name="Lipzen A."/>
            <person name="Lutzoni F."/>
            <person name="Magnuson J."/>
            <person name="Mondo S."/>
            <person name="Nolan M."/>
            <person name="Ohm R."/>
            <person name="Pangilinan J."/>
            <person name="Park H.-J."/>
            <person name="Ramirez L."/>
            <person name="Alfaro M."/>
            <person name="Sun H."/>
            <person name="Tritt A."/>
            <person name="Yoshinaga Y."/>
            <person name="Zwiers L.-H."/>
            <person name="Turgeon B."/>
            <person name="Goodwin S."/>
            <person name="Spatafora J."/>
            <person name="Crous P."/>
            <person name="Grigoriev I."/>
        </authorList>
    </citation>
    <scope>NUCLEOTIDE SEQUENCE</scope>
    <source>
        <strain evidence="2">CBS 122367</strain>
    </source>
</reference>
<dbReference type="PANTHER" id="PTHR13265">
    <property type="entry name" value="THO COMPLEX SUBUNIT 1"/>
    <property type="match status" value="1"/>
</dbReference>
<dbReference type="PANTHER" id="PTHR13265:SF0">
    <property type="entry name" value="HPR1"/>
    <property type="match status" value="1"/>
</dbReference>
<protein>
    <submittedName>
        <fullName evidence="2">Nuclear matrix protein</fullName>
    </submittedName>
</protein>
<organism evidence="2 3">
    <name type="scientific">Lentithecium fluviatile CBS 122367</name>
    <dbReference type="NCBI Taxonomy" id="1168545"/>
    <lineage>
        <taxon>Eukaryota</taxon>
        <taxon>Fungi</taxon>
        <taxon>Dikarya</taxon>
        <taxon>Ascomycota</taxon>
        <taxon>Pezizomycotina</taxon>
        <taxon>Dothideomycetes</taxon>
        <taxon>Pleosporomycetidae</taxon>
        <taxon>Pleosporales</taxon>
        <taxon>Massarineae</taxon>
        <taxon>Lentitheciaceae</taxon>
        <taxon>Lentithecium</taxon>
    </lineage>
</organism>
<evidence type="ECO:0000256" key="1">
    <source>
        <dbReference type="SAM" id="MobiDB-lite"/>
    </source>
</evidence>
<feature type="compositionally biased region" description="Basic and acidic residues" evidence="1">
    <location>
        <begin position="580"/>
        <end position="598"/>
    </location>
</feature>
<name>A0A6G1JA88_9PLEO</name>
<dbReference type="GO" id="GO:0006406">
    <property type="term" value="P:mRNA export from nucleus"/>
    <property type="evidence" value="ECO:0007669"/>
    <property type="project" value="TreeGrafter"/>
</dbReference>
<dbReference type="Pfam" id="PF11957">
    <property type="entry name" value="efThoc1"/>
    <property type="match status" value="1"/>
</dbReference>
<sequence>MAASGISTGNSIRTRLYDLLRRAREIKRSTAIDPPLQVSALVDDDEPLIAPPEGDKEGHNFAVESAAKAILYAILGSNRIEDPSFVTVWDLLDILQYCGDRNLCSPQLVLLLLEELLDSLSIDGCRTALGFLESRREVLFAARSQNKDLVILRLCNELLRRLSRAEDPVFCGRVYIFLFHSFPLGDKSSVNLRGNFHTENVTTFEDYLNTSAAVGGEMQIDVGDPGESVKEEAKAGETSFVPAGEEKASKEITPTMDVDELYPVFWSLQHSFSNPPRLFEEDKFKEFKRGLEATLAKFKEVPKVVQAGDSARKKGGQSQSDGNYDEFASAFNPKYLTSRDLFKLELSDLAFQRHILVQALILIDFLLTLTEKSKSKPYYQGAQKAMQYSFTLREQDTEWALGIKNSIANYLQDGPDGKSYYRMVDTVLSRDKNWVRWKMENCHSFTRDRVPADNFVESKDGAKRAVVGRKAPKPMRSALGMQFLANTDLEKGLSQLKHHERFKKPSPGNYEERIETIQNGPQEGLSEGEKRMAKDKERSVTWRKHRLACKDNLSSYDDKRLKGADASTGDNTAPTDPEDRDAVPQEEHPSVEDQRPDQQDQVTTDMAAE</sequence>
<dbReference type="OrthoDB" id="10257415at2759"/>
<keyword evidence="3" id="KW-1185">Reference proteome</keyword>